<comment type="catalytic activity">
    <reaction evidence="10">
        <text>[protein]-C-terminal L-amino acid-glycyl-phosphatidylethanolamide + H2O = [protein]-C-terminal L-amino acid-glycine + a 1,2-diacyl-sn-glycero-3-phosphoethanolamine</text>
        <dbReference type="Rhea" id="RHEA:67548"/>
        <dbReference type="Rhea" id="RHEA-COMP:17323"/>
        <dbReference type="Rhea" id="RHEA-COMP:17324"/>
        <dbReference type="ChEBI" id="CHEBI:15377"/>
        <dbReference type="ChEBI" id="CHEBI:64612"/>
        <dbReference type="ChEBI" id="CHEBI:172940"/>
        <dbReference type="ChEBI" id="CHEBI:172941"/>
    </reaction>
    <physiologicalReaction direction="left-to-right" evidence="10">
        <dbReference type="Rhea" id="RHEA:67549"/>
    </physiologicalReaction>
</comment>
<dbReference type="EC" id="3.4.22.-" evidence="11"/>
<dbReference type="GO" id="GO:0000045">
    <property type="term" value="P:autophagosome assembly"/>
    <property type="evidence" value="ECO:0007669"/>
    <property type="project" value="TreeGrafter"/>
</dbReference>
<feature type="domain" description="Peptidase C54 catalytic" evidence="13">
    <location>
        <begin position="39"/>
        <end position="299"/>
    </location>
</feature>
<proteinExistence type="inferred from homology"/>
<dbReference type="InterPro" id="IPR046792">
    <property type="entry name" value="Peptidase_C54_cat"/>
</dbReference>
<keyword evidence="8 11" id="KW-0653">Protein transport</keyword>
<evidence type="ECO:0000259" key="13">
    <source>
        <dbReference type="Pfam" id="PF03416"/>
    </source>
</evidence>
<evidence type="ECO:0000313" key="15">
    <source>
        <dbReference type="Proteomes" id="UP001107558"/>
    </source>
</evidence>
<dbReference type="GO" id="GO:0005737">
    <property type="term" value="C:cytoplasm"/>
    <property type="evidence" value="ECO:0007669"/>
    <property type="project" value="UniProtKB-SubCell"/>
</dbReference>
<sequence length="367" mass="41858">MDLLLADNIGYDVWEVEDIPSTADEIIVLGKTYKYEDLEKIRDDVQSRLWCTYRKGFSPLGSPQYTSDKGFGCMMRCGQMLLAEALTQLHIGRHWRWTIDTKDPIYLEIVNKFEDTKSAVYGIHQIAIMGQDSGKKISEWYSPNVIAQVIRKLVRFDEFSNLQVHVALDHQLALDDIIEITTPLLLIIPLRLGLNELNPIYIPALKRCFEIPGTLGIIGGRPNQALYFVGYVGDEALYLDPHTCQKSGSINNKELQCEIEMDDTFHQKHAGRINFNSMDPSIAVAFLCKSQKEFDELIEALRNVEKEMTPLFEIVEQRAQPWISTSMSSKDLEHDLSIISGGGEGNQEFEKVEKEEDDDDDDFEIID</sequence>
<name>A0A9J6BCM5_POLVA</name>
<dbReference type="GO" id="GO:0015031">
    <property type="term" value="P:protein transport"/>
    <property type="evidence" value="ECO:0007669"/>
    <property type="project" value="UniProtKB-KW"/>
</dbReference>
<organism evidence="14 15">
    <name type="scientific">Polypedilum vanderplanki</name>
    <name type="common">Sleeping chironomid midge</name>
    <dbReference type="NCBI Taxonomy" id="319348"/>
    <lineage>
        <taxon>Eukaryota</taxon>
        <taxon>Metazoa</taxon>
        <taxon>Ecdysozoa</taxon>
        <taxon>Arthropoda</taxon>
        <taxon>Hexapoda</taxon>
        <taxon>Insecta</taxon>
        <taxon>Pterygota</taxon>
        <taxon>Neoptera</taxon>
        <taxon>Endopterygota</taxon>
        <taxon>Diptera</taxon>
        <taxon>Nematocera</taxon>
        <taxon>Chironomoidea</taxon>
        <taxon>Chironomidae</taxon>
        <taxon>Chironominae</taxon>
        <taxon>Polypedilum</taxon>
        <taxon>Polypedilum</taxon>
    </lineage>
</organism>
<keyword evidence="3" id="KW-0813">Transport</keyword>
<keyword evidence="4 11" id="KW-0963">Cytoplasm</keyword>
<dbReference type="GO" id="GO:0035973">
    <property type="term" value="P:aggrephagy"/>
    <property type="evidence" value="ECO:0007669"/>
    <property type="project" value="TreeGrafter"/>
</dbReference>
<evidence type="ECO:0000256" key="1">
    <source>
        <dbReference type="ARBA" id="ARBA00004496"/>
    </source>
</evidence>
<evidence type="ECO:0000256" key="2">
    <source>
        <dbReference type="ARBA" id="ARBA00010958"/>
    </source>
</evidence>
<keyword evidence="6 11" id="KW-0378">Hydrolase</keyword>
<dbReference type="PANTHER" id="PTHR22624">
    <property type="entry name" value="CYSTEINE PROTEASE ATG4"/>
    <property type="match status" value="1"/>
</dbReference>
<dbReference type="AlphaFoldDB" id="A0A9J6BCM5"/>
<dbReference type="PANTHER" id="PTHR22624:SF49">
    <property type="entry name" value="CYSTEINE PROTEASE"/>
    <property type="match status" value="1"/>
</dbReference>
<dbReference type="GO" id="GO:0004197">
    <property type="term" value="F:cysteine-type endopeptidase activity"/>
    <property type="evidence" value="ECO:0007669"/>
    <property type="project" value="TreeGrafter"/>
</dbReference>
<dbReference type="EMBL" id="JADBJN010000004">
    <property type="protein sequence ID" value="KAG5667588.1"/>
    <property type="molecule type" value="Genomic_DNA"/>
</dbReference>
<comment type="caution">
    <text evidence="14">The sequence shown here is derived from an EMBL/GenBank/DDBJ whole genome shotgun (WGS) entry which is preliminary data.</text>
</comment>
<reference evidence="14" key="1">
    <citation type="submission" date="2021-03" db="EMBL/GenBank/DDBJ databases">
        <title>Chromosome level genome of the anhydrobiotic midge Polypedilum vanderplanki.</title>
        <authorList>
            <person name="Yoshida Y."/>
            <person name="Kikawada T."/>
            <person name="Gusev O."/>
        </authorList>
    </citation>
    <scope>NUCLEOTIDE SEQUENCE</scope>
    <source>
        <strain evidence="14">NIAS01</strain>
        <tissue evidence="14">Whole body or cell culture</tissue>
    </source>
</reference>
<evidence type="ECO:0000256" key="6">
    <source>
        <dbReference type="ARBA" id="ARBA00022801"/>
    </source>
</evidence>
<comment type="similarity">
    <text evidence="2 11">Belongs to the peptidase C54 family.</text>
</comment>
<evidence type="ECO:0000256" key="12">
    <source>
        <dbReference type="SAM" id="MobiDB-lite"/>
    </source>
</evidence>
<keyword evidence="5 11" id="KW-0645">Protease</keyword>
<protein>
    <recommendedName>
        <fullName evidence="11">Cysteine protease</fullName>
        <ecNumber evidence="11">3.4.22.-</ecNumber>
    </recommendedName>
</protein>
<evidence type="ECO:0000313" key="14">
    <source>
        <dbReference type="EMBL" id="KAG5667588.1"/>
    </source>
</evidence>
<gene>
    <name evidence="14" type="ORF">PVAND_015564</name>
</gene>
<evidence type="ECO:0000256" key="4">
    <source>
        <dbReference type="ARBA" id="ARBA00022490"/>
    </source>
</evidence>
<comment type="subcellular location">
    <subcellularLocation>
        <location evidence="1 11">Cytoplasm</location>
    </subcellularLocation>
</comment>
<dbReference type="Pfam" id="PF03416">
    <property type="entry name" value="Peptidase_C54"/>
    <property type="match status" value="1"/>
</dbReference>
<evidence type="ECO:0000256" key="10">
    <source>
        <dbReference type="ARBA" id="ARBA00029362"/>
    </source>
</evidence>
<keyword evidence="9 11" id="KW-0072">Autophagy</keyword>
<dbReference type="SUPFAM" id="SSF54001">
    <property type="entry name" value="Cysteine proteinases"/>
    <property type="match status" value="1"/>
</dbReference>
<dbReference type="InterPro" id="IPR005078">
    <property type="entry name" value="Peptidase_C54"/>
</dbReference>
<dbReference type="GO" id="GO:0034727">
    <property type="term" value="P:piecemeal microautophagy of the nucleus"/>
    <property type="evidence" value="ECO:0007669"/>
    <property type="project" value="TreeGrafter"/>
</dbReference>
<dbReference type="InterPro" id="IPR038765">
    <property type="entry name" value="Papain-like_cys_pep_sf"/>
</dbReference>
<evidence type="ECO:0000256" key="9">
    <source>
        <dbReference type="ARBA" id="ARBA00023006"/>
    </source>
</evidence>
<evidence type="ECO:0000256" key="5">
    <source>
        <dbReference type="ARBA" id="ARBA00022670"/>
    </source>
</evidence>
<evidence type="ECO:0000256" key="3">
    <source>
        <dbReference type="ARBA" id="ARBA00022448"/>
    </source>
</evidence>
<evidence type="ECO:0000256" key="7">
    <source>
        <dbReference type="ARBA" id="ARBA00022807"/>
    </source>
</evidence>
<dbReference type="GO" id="GO:0000423">
    <property type="term" value="P:mitophagy"/>
    <property type="evidence" value="ECO:0007669"/>
    <property type="project" value="TreeGrafter"/>
</dbReference>
<keyword evidence="7" id="KW-0788">Thiol protease</keyword>
<evidence type="ECO:0000256" key="11">
    <source>
        <dbReference type="RuleBase" id="RU363115"/>
    </source>
</evidence>
<feature type="region of interest" description="Disordered" evidence="12">
    <location>
        <begin position="336"/>
        <end position="367"/>
    </location>
</feature>
<feature type="compositionally biased region" description="Acidic residues" evidence="12">
    <location>
        <begin position="355"/>
        <end position="367"/>
    </location>
</feature>
<dbReference type="GO" id="GO:0019786">
    <property type="term" value="F:protein-phosphatidylethanolamide deconjugating activity"/>
    <property type="evidence" value="ECO:0007669"/>
    <property type="project" value="InterPro"/>
</dbReference>
<dbReference type="OrthoDB" id="2960936at2759"/>
<comment type="function">
    <text evidence="11">Cysteine protease that plays a key role in autophagy by mediating both proteolytic activation and delipidation of ATG8 family proteins.</text>
</comment>
<keyword evidence="15" id="KW-1185">Reference proteome</keyword>
<dbReference type="Proteomes" id="UP001107558">
    <property type="component" value="Chromosome 4"/>
</dbReference>
<accession>A0A9J6BCM5</accession>
<dbReference type="GO" id="GO:0016485">
    <property type="term" value="P:protein processing"/>
    <property type="evidence" value="ECO:0007669"/>
    <property type="project" value="TreeGrafter"/>
</dbReference>
<evidence type="ECO:0000256" key="8">
    <source>
        <dbReference type="ARBA" id="ARBA00022927"/>
    </source>
</evidence>